<gene>
    <name evidence="12" type="ORF">K4A83_02310</name>
</gene>
<dbReference type="InterPro" id="IPR003594">
    <property type="entry name" value="HATPase_dom"/>
</dbReference>
<keyword evidence="13" id="KW-1185">Reference proteome</keyword>
<comment type="catalytic activity">
    <reaction evidence="1">
        <text>ATP + protein L-histidine = ADP + protein N-phospho-L-histidine.</text>
        <dbReference type="EC" id="2.7.13.3"/>
    </reaction>
</comment>
<dbReference type="Gene3D" id="1.10.287.130">
    <property type="match status" value="1"/>
</dbReference>
<dbReference type="Gene3D" id="3.30.450.40">
    <property type="match status" value="1"/>
</dbReference>
<dbReference type="SUPFAM" id="SSF47384">
    <property type="entry name" value="Homodimeric domain of signal transducing histidine kinase"/>
    <property type="match status" value="1"/>
</dbReference>
<dbReference type="PROSITE" id="PS50113">
    <property type="entry name" value="PAC"/>
    <property type="match status" value="1"/>
</dbReference>
<dbReference type="SUPFAM" id="SSF55874">
    <property type="entry name" value="ATPase domain of HSP90 chaperone/DNA topoisomerase II/histidine kinase"/>
    <property type="match status" value="1"/>
</dbReference>
<evidence type="ECO:0000259" key="11">
    <source>
        <dbReference type="PROSITE" id="PS50113"/>
    </source>
</evidence>
<dbReference type="InterPro" id="IPR036890">
    <property type="entry name" value="HATPase_C_sf"/>
</dbReference>
<dbReference type="SUPFAM" id="SSF55781">
    <property type="entry name" value="GAF domain-like"/>
    <property type="match status" value="1"/>
</dbReference>
<proteinExistence type="inferred from homology"/>
<dbReference type="PROSITE" id="PS50046">
    <property type="entry name" value="PHYTOCHROME_2"/>
    <property type="match status" value="1"/>
</dbReference>
<dbReference type="EC" id="2.7.13.3" evidence="3"/>
<dbReference type="CDD" id="cd00082">
    <property type="entry name" value="HisKA"/>
    <property type="match status" value="1"/>
</dbReference>
<dbReference type="NCBIfam" id="TIGR00229">
    <property type="entry name" value="sensory_box"/>
    <property type="match status" value="2"/>
</dbReference>
<evidence type="ECO:0000259" key="10">
    <source>
        <dbReference type="PROSITE" id="PS50112"/>
    </source>
</evidence>
<dbReference type="InterPro" id="IPR005467">
    <property type="entry name" value="His_kinase_dom"/>
</dbReference>
<comment type="caution">
    <text evidence="12">The sequence shown here is derived from an EMBL/GenBank/DDBJ whole genome shotgun (WGS) entry which is preliminary data.</text>
</comment>
<dbReference type="SMART" id="SM00091">
    <property type="entry name" value="PAS"/>
    <property type="match status" value="3"/>
</dbReference>
<evidence type="ECO:0000256" key="5">
    <source>
        <dbReference type="ARBA" id="ARBA00022777"/>
    </source>
</evidence>
<feature type="coiled-coil region" evidence="7">
    <location>
        <begin position="554"/>
        <end position="591"/>
    </location>
</feature>
<evidence type="ECO:0000259" key="9">
    <source>
        <dbReference type="PROSITE" id="PS50109"/>
    </source>
</evidence>
<dbReference type="InterPro" id="IPR029016">
    <property type="entry name" value="GAF-like_dom_sf"/>
</dbReference>
<dbReference type="InterPro" id="IPR000700">
    <property type="entry name" value="PAS-assoc_C"/>
</dbReference>
<keyword evidence="6" id="KW-0902">Two-component regulatory system</keyword>
<evidence type="ECO:0000256" key="2">
    <source>
        <dbReference type="ARBA" id="ARBA00006402"/>
    </source>
</evidence>
<evidence type="ECO:0000259" key="8">
    <source>
        <dbReference type="PROSITE" id="PS50046"/>
    </source>
</evidence>
<protein>
    <recommendedName>
        <fullName evidence="3">histidine kinase</fullName>
        <ecNumber evidence="3">2.7.13.3</ecNumber>
    </recommendedName>
</protein>
<dbReference type="Pfam" id="PF01590">
    <property type="entry name" value="GAF"/>
    <property type="match status" value="1"/>
</dbReference>
<dbReference type="SMART" id="SM00065">
    <property type="entry name" value="GAF"/>
    <property type="match status" value="1"/>
</dbReference>
<dbReference type="Gene3D" id="3.30.565.10">
    <property type="entry name" value="Histidine kinase-like ATPase, C-terminal domain"/>
    <property type="match status" value="1"/>
</dbReference>
<dbReference type="InterPro" id="IPR003018">
    <property type="entry name" value="GAF"/>
</dbReference>
<reference evidence="12 13" key="1">
    <citation type="submission" date="2021-08" db="EMBL/GenBank/DDBJ databases">
        <title>Draft genome sequence of Spirulina subsalsa with high tolerance to salinity and hype-accumulation of phycocyanin.</title>
        <authorList>
            <person name="Pei H."/>
            <person name="Jiang L."/>
        </authorList>
    </citation>
    <scope>NUCLEOTIDE SEQUENCE [LARGE SCALE GENOMIC DNA]</scope>
    <source>
        <strain evidence="12 13">FACHB-351</strain>
    </source>
</reference>
<dbReference type="InterPro" id="IPR003661">
    <property type="entry name" value="HisK_dim/P_dom"/>
</dbReference>
<dbReference type="PRINTS" id="PR00344">
    <property type="entry name" value="BCTRLSENSOR"/>
</dbReference>
<dbReference type="PANTHER" id="PTHR43065:SF50">
    <property type="entry name" value="HISTIDINE KINASE"/>
    <property type="match status" value="1"/>
</dbReference>
<dbReference type="PROSITE" id="PS50112">
    <property type="entry name" value="PAS"/>
    <property type="match status" value="1"/>
</dbReference>
<feature type="domain" description="Phytochrome chromophore attachment site" evidence="8">
    <location>
        <begin position="407"/>
        <end position="543"/>
    </location>
</feature>
<dbReference type="Proteomes" id="UP001526426">
    <property type="component" value="Unassembled WGS sequence"/>
</dbReference>
<evidence type="ECO:0000313" key="13">
    <source>
        <dbReference type="Proteomes" id="UP001526426"/>
    </source>
</evidence>
<dbReference type="InterPro" id="IPR013656">
    <property type="entry name" value="PAS_4"/>
</dbReference>
<keyword evidence="5" id="KW-0808">Transferase</keyword>
<evidence type="ECO:0000256" key="4">
    <source>
        <dbReference type="ARBA" id="ARBA00022553"/>
    </source>
</evidence>
<evidence type="ECO:0000256" key="6">
    <source>
        <dbReference type="ARBA" id="ARBA00023012"/>
    </source>
</evidence>
<dbReference type="Pfam" id="PF13426">
    <property type="entry name" value="PAS_9"/>
    <property type="match status" value="2"/>
</dbReference>
<feature type="domain" description="PAC" evidence="11">
    <location>
        <begin position="335"/>
        <end position="387"/>
    </location>
</feature>
<dbReference type="PANTHER" id="PTHR43065">
    <property type="entry name" value="SENSOR HISTIDINE KINASE"/>
    <property type="match status" value="1"/>
</dbReference>
<dbReference type="PROSITE" id="PS50109">
    <property type="entry name" value="HIS_KIN"/>
    <property type="match status" value="1"/>
</dbReference>
<evidence type="ECO:0000313" key="12">
    <source>
        <dbReference type="EMBL" id="MCW6035106.1"/>
    </source>
</evidence>
<keyword evidence="4" id="KW-0597">Phosphoprotein</keyword>
<dbReference type="InterPro" id="IPR004358">
    <property type="entry name" value="Sig_transdc_His_kin-like_C"/>
</dbReference>
<keyword evidence="5" id="KW-0418">Kinase</keyword>
<dbReference type="Gene3D" id="3.30.450.20">
    <property type="entry name" value="PAS domain"/>
    <property type="match status" value="3"/>
</dbReference>
<evidence type="ECO:0000256" key="3">
    <source>
        <dbReference type="ARBA" id="ARBA00012438"/>
    </source>
</evidence>
<dbReference type="InterPro" id="IPR016132">
    <property type="entry name" value="Phyto_chromo_attachment"/>
</dbReference>
<dbReference type="InterPro" id="IPR035965">
    <property type="entry name" value="PAS-like_dom_sf"/>
</dbReference>
<keyword evidence="7" id="KW-0175">Coiled coil</keyword>
<comment type="similarity">
    <text evidence="2">In the N-terminal section; belongs to the phytochrome family.</text>
</comment>
<dbReference type="SMART" id="SM00387">
    <property type="entry name" value="HATPase_c"/>
    <property type="match status" value="1"/>
</dbReference>
<name>A0ABT3L0S6_9CYAN</name>
<evidence type="ECO:0000256" key="1">
    <source>
        <dbReference type="ARBA" id="ARBA00000085"/>
    </source>
</evidence>
<dbReference type="RefSeq" id="WP_265262770.1">
    <property type="nucleotide sequence ID" value="NZ_JAIHOM010000007.1"/>
</dbReference>
<dbReference type="CDD" id="cd00130">
    <property type="entry name" value="PAS"/>
    <property type="match status" value="2"/>
</dbReference>
<dbReference type="SUPFAM" id="SSF55785">
    <property type="entry name" value="PYP-like sensor domain (PAS domain)"/>
    <property type="match status" value="3"/>
</dbReference>
<feature type="domain" description="PAS" evidence="10">
    <location>
        <begin position="152"/>
        <end position="186"/>
    </location>
</feature>
<dbReference type="EMBL" id="JAIHOM010000007">
    <property type="protein sequence ID" value="MCW6035106.1"/>
    <property type="molecule type" value="Genomic_DNA"/>
</dbReference>
<organism evidence="12 13">
    <name type="scientific">Spirulina subsalsa FACHB-351</name>
    <dbReference type="NCBI Taxonomy" id="234711"/>
    <lineage>
        <taxon>Bacteria</taxon>
        <taxon>Bacillati</taxon>
        <taxon>Cyanobacteriota</taxon>
        <taxon>Cyanophyceae</taxon>
        <taxon>Spirulinales</taxon>
        <taxon>Spirulinaceae</taxon>
        <taxon>Spirulina</taxon>
    </lineage>
</organism>
<dbReference type="InterPro" id="IPR036097">
    <property type="entry name" value="HisK_dim/P_sf"/>
</dbReference>
<accession>A0ABT3L0S6</accession>
<dbReference type="Pfam" id="PF08448">
    <property type="entry name" value="PAS_4"/>
    <property type="match status" value="1"/>
</dbReference>
<evidence type="ECO:0000256" key="7">
    <source>
        <dbReference type="SAM" id="Coils"/>
    </source>
</evidence>
<dbReference type="InterPro" id="IPR000014">
    <property type="entry name" value="PAS"/>
</dbReference>
<feature type="domain" description="Histidine kinase" evidence="9">
    <location>
        <begin position="614"/>
        <end position="870"/>
    </location>
</feature>
<sequence>MDSSNLVGTSSTVHPLSHLQLQWICHHLLPLTDQGVVICSVQATELIIIECNEPFAQMMGRSKQDLLGQSFPIRNQQILWNALHIAITTRTEQYLTLPIFDQPQAAQWQGIRFVPLCDEAGEVTHLMSTYQMITPPDAMINAELSHLMQFSVERAGDAIFFINPEGMIIYANQAACDLLGYSTEELCRKTIPDIAPGFSQEDWVNHWRMIEIEGSFTFEAINQARNGENIPVEITVNYIELNGKAYNCAFTRDIRDRKQAQAELRKKDELYHVLAQNIPNGCVMLFDQNCRYILAEGKGLETVGLSKDKIEGKTLQEAFPPVVSKTFMGAYQRALTGESTVVEYRYEDHDFLIHIVPVRDENGEISGGMTTTQDITHQKSIQRELIALATQQKLVSEMAHRIRESLDVEEVLQTAVEEIRQVLDTDRVLLYRFNEDWSGDVVVESVGRGWKSVLGMNIQDDCFLSSYVPDYQQGRVRAIPNVAAEKLDPCHQALLESLQVKANLVLPVAHGDKLWGLLILHHCRVPRQWQHWETELLKPLAVQLAIAIRQAALFNQLQNELEERSRTEEALRQSETQLKAQTEQLSEALRDLQYTQTQLIQTEKMSSLGQLVAGIAHEINNPTAFIAGNITHSAEYAEDLFELIDHYRKYCQNPSPEIQACYEAIDYEFIEEDFPKLLQSMQSGVERIRNIILSLRNFSRLDEAERKDVDIHEGLDSTLMMLKSRINNQKIPIKVEKKYGNTPEIECYPGLLNQVFLNLLDNSIDALEEKLTQSNTFVPTIVLETSLEDKQDPETPQICIRIKDNGIGIPPEIVSQIFDPFFTTKPIGEGTGLGLAMSYQTIVEKHQGQIFCYSEPGETTEFVIYLPINSPK</sequence>
<dbReference type="Pfam" id="PF02518">
    <property type="entry name" value="HATPase_c"/>
    <property type="match status" value="1"/>
</dbReference>